<dbReference type="EMBL" id="QENZ01000005">
    <property type="protein sequence ID" value="PVX49959.1"/>
    <property type="molecule type" value="Genomic_DNA"/>
</dbReference>
<protein>
    <submittedName>
        <fullName evidence="1">Uncharacterized protein</fullName>
    </submittedName>
</protein>
<comment type="caution">
    <text evidence="1">The sequence shown here is derived from an EMBL/GenBank/DDBJ whole genome shotgun (WGS) entry which is preliminary data.</text>
</comment>
<sequence length="275" mass="30610">MKNLLLSFFFLMITSSVIKGANDHHAIGARATALGHSSISFKDLWSIVNNQAGMAFIDRPTLGVSYEERFMMKEMSLKTVAFILPTNRVGNFGFSYTHFGDSEFNEFRINVGYAMPLGEHFAMGLAFDYLGMSVSGSSESGHTGTVTGELGIMGEPIENLWLSAHAYNPFGVSISDYEYEEPIPTILSIGALYHFTEDVFFLAEVEKDIDYDTRVKAGIEYRAWDKLFLRGGITTNPTEFSGGIGVELQNFKADLAFYKHQYLGYTPSISLSYAF</sequence>
<dbReference type="Proteomes" id="UP000251835">
    <property type="component" value="Unassembled WGS sequence"/>
</dbReference>
<dbReference type="OrthoDB" id="9758448at2"/>
<organism evidence="1 2">
    <name type="scientific">Balneicella halophila</name>
    <dbReference type="NCBI Taxonomy" id="1537566"/>
    <lineage>
        <taxon>Bacteria</taxon>
        <taxon>Pseudomonadati</taxon>
        <taxon>Bacteroidota</taxon>
        <taxon>Bacteroidia</taxon>
        <taxon>Bacteroidales</taxon>
        <taxon>Balneicellaceae</taxon>
        <taxon>Balneicella</taxon>
    </lineage>
</organism>
<evidence type="ECO:0000313" key="1">
    <source>
        <dbReference type="EMBL" id="PVX49959.1"/>
    </source>
</evidence>
<evidence type="ECO:0000313" key="2">
    <source>
        <dbReference type="Proteomes" id="UP000251835"/>
    </source>
</evidence>
<dbReference type="RefSeq" id="WP_133241476.1">
    <property type="nucleotide sequence ID" value="NZ_QENZ01000005.1"/>
</dbReference>
<proteinExistence type="predicted"/>
<dbReference type="SUPFAM" id="SSF56935">
    <property type="entry name" value="Porins"/>
    <property type="match status" value="1"/>
</dbReference>
<reference evidence="1 2" key="1">
    <citation type="submission" date="2018-05" db="EMBL/GenBank/DDBJ databases">
        <title>Genomic Encyclopedia of Type Strains, Phase IV (KMG-IV): sequencing the most valuable type-strain genomes for metagenomic binning, comparative biology and taxonomic classification.</title>
        <authorList>
            <person name="Goeker M."/>
        </authorList>
    </citation>
    <scope>NUCLEOTIDE SEQUENCE [LARGE SCALE GENOMIC DNA]</scope>
    <source>
        <strain evidence="1 2">DSM 28579</strain>
    </source>
</reference>
<dbReference type="AlphaFoldDB" id="A0A7L4UN41"/>
<keyword evidence="2" id="KW-1185">Reference proteome</keyword>
<name>A0A7L4UN41_BALHA</name>
<gene>
    <name evidence="1" type="ORF">C7377_1599</name>
</gene>
<accession>A0A7L4UN41</accession>
<dbReference type="Gene3D" id="2.40.160.60">
    <property type="entry name" value="Outer membrane protein transport protein (OMPP1/FadL/TodX)"/>
    <property type="match status" value="1"/>
</dbReference>